<gene>
    <name evidence="1" type="ORF">HMPREF1705_04502</name>
</gene>
<dbReference type="InterPro" id="IPR011852">
    <property type="entry name" value="TRAP_TAXI"/>
</dbReference>
<dbReference type="Pfam" id="PF16868">
    <property type="entry name" value="NMT1_3"/>
    <property type="match status" value="1"/>
</dbReference>
<dbReference type="Proteomes" id="UP000005273">
    <property type="component" value="Unassembled WGS sequence"/>
</dbReference>
<dbReference type="EMBL" id="ACJX03000001">
    <property type="protein sequence ID" value="KRT35236.1"/>
    <property type="molecule type" value="Genomic_DNA"/>
</dbReference>
<dbReference type="Gene3D" id="3.40.190.10">
    <property type="entry name" value="Periplasmic binding protein-like II"/>
    <property type="match status" value="2"/>
</dbReference>
<dbReference type="PANTHER" id="PTHR42941:SF1">
    <property type="entry name" value="SLL1037 PROTEIN"/>
    <property type="match status" value="1"/>
</dbReference>
<dbReference type="AlphaFoldDB" id="A0A0T5XAM0"/>
<evidence type="ECO:0000313" key="2">
    <source>
        <dbReference type="Proteomes" id="UP000005273"/>
    </source>
</evidence>
<sequence length="332" mass="35938">MCQKNKQEGGEKVMKKRTLLAVALLSLVAFVGTAYAVTYITIASGGIGGTYYPLGGVMAEILTKAGIDVKATSRATSASRENCRLVASGRAHIGMSMGSTLYQAYTGTEAFEEDGALPLRILMHMYPAPHHIVTTKGTGITKFEDIIGKRVSVGAPGGGDQVLTNMILEAAGIDPDKDIRKQQLTQPEGVMALKDGNVDVVFWNFATPGSAVLEVAAVRDIVMIPIPQDVVDRVVEKFPFMFPYKIPKGTYPGQEEDVLTVADGNFLVVNKDMDEELAYKLVKTIIENREEIMQSIPQAEHFVPEEASIAIIPVHPGAAKYFKEHGIEVPVE</sequence>
<dbReference type="eggNOG" id="COG2358">
    <property type="taxonomic scope" value="Bacteria"/>
</dbReference>
<dbReference type="CDD" id="cd13569">
    <property type="entry name" value="PBP2_TAXI_TRAP_like_1"/>
    <property type="match status" value="1"/>
</dbReference>
<dbReference type="SUPFAM" id="SSF53850">
    <property type="entry name" value="Periplasmic binding protein-like II"/>
    <property type="match status" value="1"/>
</dbReference>
<protein>
    <submittedName>
        <fullName evidence="1">TRAP transporter solute receptor, TAXI family</fullName>
    </submittedName>
</protein>
<keyword evidence="1" id="KW-0675">Receptor</keyword>
<dbReference type="PANTHER" id="PTHR42941">
    <property type="entry name" value="SLL1037 PROTEIN"/>
    <property type="match status" value="1"/>
</dbReference>
<name>A0A0T5XAM0_9BACT</name>
<comment type="caution">
    <text evidence="1">The sequence shown here is derived from an EMBL/GenBank/DDBJ whole genome shotgun (WGS) entry which is preliminary data.</text>
</comment>
<proteinExistence type="predicted"/>
<accession>A0A0T5XAM0</accession>
<evidence type="ECO:0000313" key="1">
    <source>
        <dbReference type="EMBL" id="KRT35236.1"/>
    </source>
</evidence>
<keyword evidence="2" id="KW-1185">Reference proteome</keyword>
<reference evidence="2" key="1">
    <citation type="submission" date="2012-09" db="EMBL/GenBank/DDBJ databases">
        <authorList>
            <person name="Weinstock G."/>
            <person name="Sodergren E."/>
            <person name="Clifton S."/>
            <person name="Fulton L."/>
            <person name="Fulton B."/>
            <person name="Courtney L."/>
            <person name="Fronick C."/>
            <person name="Harrison M."/>
            <person name="Strong C."/>
            <person name="Farmer C."/>
            <person name="Delehaunty K."/>
            <person name="Markovic C."/>
            <person name="Hall O."/>
            <person name="Minx P."/>
            <person name="Tomlinson C."/>
            <person name="Mitreva M."/>
            <person name="Nelson J."/>
            <person name="Hou S."/>
            <person name="Wollam A."/>
            <person name="Pepin K.H."/>
            <person name="Johnson M."/>
            <person name="Bhonagiri V."/>
            <person name="Nash W.E."/>
            <person name="Suruliraj S."/>
            <person name="Warren W."/>
            <person name="Chinwalla A."/>
            <person name="Mardis E.R."/>
            <person name="Wilson R.K."/>
        </authorList>
    </citation>
    <scope>NUCLEOTIDE SEQUENCE [LARGE SCALE GENOMIC DNA]</scope>
    <source>
        <strain evidence="2">OS1</strain>
    </source>
</reference>
<dbReference type="STRING" id="592015.HMPREF1705_04502"/>
<dbReference type="NCBIfam" id="TIGR02122">
    <property type="entry name" value="TRAP_TAXI"/>
    <property type="match status" value="1"/>
</dbReference>
<organism evidence="1 2">
    <name type="scientific">Acetomicrobium hydrogeniformans ATCC BAA-1850</name>
    <dbReference type="NCBI Taxonomy" id="592015"/>
    <lineage>
        <taxon>Bacteria</taxon>
        <taxon>Thermotogati</taxon>
        <taxon>Synergistota</taxon>
        <taxon>Synergistia</taxon>
        <taxon>Synergistales</taxon>
        <taxon>Acetomicrobiaceae</taxon>
        <taxon>Acetomicrobium</taxon>
    </lineage>
</organism>